<keyword evidence="2" id="KW-1185">Reference proteome</keyword>
<reference evidence="1" key="1">
    <citation type="submission" date="2020-05" db="EMBL/GenBank/DDBJ databases">
        <title>Large-scale comparative analyses of tick genomes elucidate their genetic diversity and vector capacities.</title>
        <authorList>
            <person name="Jia N."/>
            <person name="Wang J."/>
            <person name="Shi W."/>
            <person name="Du L."/>
            <person name="Sun Y."/>
            <person name="Zhan W."/>
            <person name="Jiang J."/>
            <person name="Wang Q."/>
            <person name="Zhang B."/>
            <person name="Ji P."/>
            <person name="Sakyi L.B."/>
            <person name="Cui X."/>
            <person name="Yuan T."/>
            <person name="Jiang B."/>
            <person name="Yang W."/>
            <person name="Lam T.T.-Y."/>
            <person name="Chang Q."/>
            <person name="Ding S."/>
            <person name="Wang X."/>
            <person name="Zhu J."/>
            <person name="Ruan X."/>
            <person name="Zhao L."/>
            <person name="Wei J."/>
            <person name="Que T."/>
            <person name="Du C."/>
            <person name="Cheng J."/>
            <person name="Dai P."/>
            <person name="Han X."/>
            <person name="Huang E."/>
            <person name="Gao Y."/>
            <person name="Liu J."/>
            <person name="Shao H."/>
            <person name="Ye R."/>
            <person name="Li L."/>
            <person name="Wei W."/>
            <person name="Wang X."/>
            <person name="Wang C."/>
            <person name="Yang T."/>
            <person name="Huo Q."/>
            <person name="Li W."/>
            <person name="Guo W."/>
            <person name="Chen H."/>
            <person name="Zhou L."/>
            <person name="Ni X."/>
            <person name="Tian J."/>
            <person name="Zhou Y."/>
            <person name="Sheng Y."/>
            <person name="Liu T."/>
            <person name="Pan Y."/>
            <person name="Xia L."/>
            <person name="Li J."/>
            <person name="Zhao F."/>
            <person name="Cao W."/>
        </authorList>
    </citation>
    <scope>NUCLEOTIDE SEQUENCE</scope>
    <source>
        <strain evidence="1">Dsil-2018</strain>
    </source>
</reference>
<dbReference type="EMBL" id="CM023479">
    <property type="protein sequence ID" value="KAH7974147.1"/>
    <property type="molecule type" value="Genomic_DNA"/>
</dbReference>
<dbReference type="Proteomes" id="UP000821865">
    <property type="component" value="Chromosome 10"/>
</dbReference>
<accession>A0ACB8DNU4</accession>
<protein>
    <submittedName>
        <fullName evidence="1">Uncharacterized protein</fullName>
    </submittedName>
</protein>
<proteinExistence type="predicted"/>
<gene>
    <name evidence="1" type="ORF">HPB49_010549</name>
</gene>
<organism evidence="1 2">
    <name type="scientific">Dermacentor silvarum</name>
    <name type="common">Tick</name>
    <dbReference type="NCBI Taxonomy" id="543639"/>
    <lineage>
        <taxon>Eukaryota</taxon>
        <taxon>Metazoa</taxon>
        <taxon>Ecdysozoa</taxon>
        <taxon>Arthropoda</taxon>
        <taxon>Chelicerata</taxon>
        <taxon>Arachnida</taxon>
        <taxon>Acari</taxon>
        <taxon>Parasitiformes</taxon>
        <taxon>Ixodida</taxon>
        <taxon>Ixodoidea</taxon>
        <taxon>Ixodidae</taxon>
        <taxon>Rhipicephalinae</taxon>
        <taxon>Dermacentor</taxon>
    </lineage>
</organism>
<evidence type="ECO:0000313" key="2">
    <source>
        <dbReference type="Proteomes" id="UP000821865"/>
    </source>
</evidence>
<comment type="caution">
    <text evidence="1">The sequence shown here is derived from an EMBL/GenBank/DDBJ whole genome shotgun (WGS) entry which is preliminary data.</text>
</comment>
<name>A0ACB8DNU4_DERSI</name>
<sequence length="415" mass="46529">MAALRCRPKRYRIELDPASGLVSRVLVLPLSKRGRSSRSSMPVLLRQTFASYDQNRGDSSVPSPGHYVFSAHSEAQSLGDHVAYRVVKGPLVQEIHQIFNDYISQAVTLHRDSDFIEFTWTVGPPPAAYASFVGQDVVVRYESDMDTDVFYTDGNGWRNMRRVVTMQEDKLPIPSNYYPVVSWIYVEDTSRDLTMAVLPDRPQGGSSLKKGHVELMVHRWHATNDDLGNPESPWEETMTQRNFVASGTHRVFLGTAAETQRLLRPQALQLVYRPLLAFAPAQWKPHNEEFSGLRSPLPSTVHLLTLEALSRTKVLLRLEHLAIDQHAVQVNITRLLKGFRLNNARPVTLAANQFLPGPTRLKWPVRGQPGPKAKRERLALPAITEQAATGDTLVTLSPGQIVSLIARIGKLEPSR</sequence>
<evidence type="ECO:0000313" key="1">
    <source>
        <dbReference type="EMBL" id="KAH7974147.1"/>
    </source>
</evidence>